<dbReference type="Pfam" id="PF13576">
    <property type="entry name" value="Pentapeptide_3"/>
    <property type="match status" value="2"/>
</dbReference>
<gene>
    <name evidence="2" type="ORF">J2750_001045</name>
</gene>
<evidence type="ECO:0000313" key="2">
    <source>
        <dbReference type="EMBL" id="MDR6222596.1"/>
    </source>
</evidence>
<dbReference type="EMBL" id="JAVDQI010000003">
    <property type="protein sequence ID" value="MDR6222596.1"/>
    <property type="molecule type" value="Genomic_DNA"/>
</dbReference>
<feature type="transmembrane region" description="Helical" evidence="1">
    <location>
        <begin position="389"/>
        <end position="406"/>
    </location>
</feature>
<sequence length="408" mass="45615">SFNRTQIEGSAFFNPATFEGEANFGSARIGSTAVFTGAEFKEKASFNRTQIEGSAFFNPATFEGEANFGSARIGSNAQFAGAEFKEKASFNRTQIEGSAFFNPATFEGEANFGSARIGSTAVFTGAEFKERAVFNRTQIEGSAFFNPAIFEGEANFVGARIGSNAQFAGAEFKEKASFNSAQIQRESHFERTIFANYVSFENTSFETIYFGEPEVQFQAKIDLRGCIYNRIDPISFWEQLMKHLDPYDQQPFTQLEETFRRAGKDKLADDVYYEQKRRESGQKTLRTPSAWLLDRFLWLVTGYGVRLHRLSAFIALILLSGTIIFHFEGAVEPMLNMQPPLHLSYWEAFWVSLNTFLPVEIPSGANWIPSSKSIVLGIRFTTFATLLKLAGWIFVPVGIAGISGILKR</sequence>
<dbReference type="AlphaFoldDB" id="A0AA90TZ49"/>
<evidence type="ECO:0000313" key="3">
    <source>
        <dbReference type="Proteomes" id="UP001185015"/>
    </source>
</evidence>
<dbReference type="Proteomes" id="UP001185015">
    <property type="component" value="Unassembled WGS sequence"/>
</dbReference>
<dbReference type="InterPro" id="IPR001646">
    <property type="entry name" value="5peptide_repeat"/>
</dbReference>
<keyword evidence="1" id="KW-0472">Membrane</keyword>
<proteinExistence type="predicted"/>
<organism evidence="2 3">
    <name type="scientific">Methanococcoides alaskense</name>
    <dbReference type="NCBI Taxonomy" id="325778"/>
    <lineage>
        <taxon>Archaea</taxon>
        <taxon>Methanobacteriati</taxon>
        <taxon>Methanobacteriota</taxon>
        <taxon>Stenosarchaea group</taxon>
        <taxon>Methanomicrobia</taxon>
        <taxon>Methanosarcinales</taxon>
        <taxon>Methanosarcinaceae</taxon>
        <taxon>Methanococcoides</taxon>
    </lineage>
</organism>
<name>A0AA90TZ49_9EURY</name>
<dbReference type="RefSeq" id="WP_309739607.1">
    <property type="nucleotide sequence ID" value="NZ_JAVDQI010000003.1"/>
</dbReference>
<protein>
    <recommendedName>
        <fullName evidence="4">Pentapeptide repeat-containing protein</fullName>
    </recommendedName>
</protein>
<comment type="caution">
    <text evidence="2">The sequence shown here is derived from an EMBL/GenBank/DDBJ whole genome shotgun (WGS) entry which is preliminary data.</text>
</comment>
<dbReference type="Gene3D" id="2.160.20.80">
    <property type="entry name" value="E3 ubiquitin-protein ligase SopA"/>
    <property type="match status" value="1"/>
</dbReference>
<keyword evidence="1" id="KW-0812">Transmembrane</keyword>
<keyword evidence="1" id="KW-1133">Transmembrane helix</keyword>
<feature type="transmembrane region" description="Helical" evidence="1">
    <location>
        <begin position="310"/>
        <end position="327"/>
    </location>
</feature>
<evidence type="ECO:0000256" key="1">
    <source>
        <dbReference type="SAM" id="Phobius"/>
    </source>
</evidence>
<reference evidence="2 3" key="1">
    <citation type="submission" date="2023-07" db="EMBL/GenBank/DDBJ databases">
        <title>Genomic Encyclopedia of Type Strains, Phase IV (KMG-IV): sequencing the most valuable type-strain genomes for metagenomic binning, comparative biology and taxonomic classification.</title>
        <authorList>
            <person name="Goeker M."/>
        </authorList>
    </citation>
    <scope>NUCLEOTIDE SEQUENCE [LARGE SCALE GENOMIC DNA]</scope>
    <source>
        <strain evidence="2 3">DSM 17273</strain>
    </source>
</reference>
<accession>A0AA90TZ49</accession>
<feature type="non-terminal residue" evidence="2">
    <location>
        <position position="1"/>
    </location>
</feature>
<keyword evidence="3" id="KW-1185">Reference proteome</keyword>
<evidence type="ECO:0008006" key="4">
    <source>
        <dbReference type="Google" id="ProtNLM"/>
    </source>
</evidence>